<dbReference type="InterPro" id="IPR036397">
    <property type="entry name" value="RNaseH_sf"/>
</dbReference>
<keyword evidence="1" id="KW-0540">Nuclease</keyword>
<accession>A0AAV5FU92</accession>
<dbReference type="GO" id="GO:0003676">
    <property type="term" value="F:nucleic acid binding"/>
    <property type="evidence" value="ECO:0007669"/>
    <property type="project" value="InterPro"/>
</dbReference>
<dbReference type="EMBL" id="BQKI01000096">
    <property type="protein sequence ID" value="GJN38331.1"/>
    <property type="molecule type" value="Genomic_DNA"/>
</dbReference>
<dbReference type="InterPro" id="IPR051132">
    <property type="entry name" value="3-5_Exonuclease_domain"/>
</dbReference>
<dbReference type="GO" id="GO:0005737">
    <property type="term" value="C:cytoplasm"/>
    <property type="evidence" value="ECO:0007669"/>
    <property type="project" value="TreeGrafter"/>
</dbReference>
<evidence type="ECO:0000313" key="4">
    <source>
        <dbReference type="Proteomes" id="UP001054889"/>
    </source>
</evidence>
<organism evidence="3 4">
    <name type="scientific">Eleusine coracana subsp. coracana</name>
    <dbReference type="NCBI Taxonomy" id="191504"/>
    <lineage>
        <taxon>Eukaryota</taxon>
        <taxon>Viridiplantae</taxon>
        <taxon>Streptophyta</taxon>
        <taxon>Embryophyta</taxon>
        <taxon>Tracheophyta</taxon>
        <taxon>Spermatophyta</taxon>
        <taxon>Magnoliopsida</taxon>
        <taxon>Liliopsida</taxon>
        <taxon>Poales</taxon>
        <taxon>Poaceae</taxon>
        <taxon>PACMAD clade</taxon>
        <taxon>Chloridoideae</taxon>
        <taxon>Cynodonteae</taxon>
        <taxon>Eleusininae</taxon>
        <taxon>Eleusine</taxon>
    </lineage>
</organism>
<name>A0AAV5FU92_ELECO</name>
<evidence type="ECO:0000313" key="3">
    <source>
        <dbReference type="EMBL" id="GJN38331.1"/>
    </source>
</evidence>
<dbReference type="Proteomes" id="UP001054889">
    <property type="component" value="Unassembled WGS sequence"/>
</dbReference>
<gene>
    <name evidence="3" type="primary">gb27361</name>
    <name evidence="3" type="ORF">PR202_gb27361</name>
</gene>
<dbReference type="PANTHER" id="PTHR13620:SF59">
    <property type="entry name" value="POLYNUCLEOTIDYL TRANSFERASE, RIBONUCLEASE H-LIKE SUPERFAMILY PROTEIN"/>
    <property type="match status" value="1"/>
</dbReference>
<dbReference type="GO" id="GO:0008408">
    <property type="term" value="F:3'-5' exonuclease activity"/>
    <property type="evidence" value="ECO:0007669"/>
    <property type="project" value="TreeGrafter"/>
</dbReference>
<keyword evidence="2" id="KW-0378">Hydrolase</keyword>
<protein>
    <recommendedName>
        <fullName evidence="5">3'-5' exonuclease domain-containing protein</fullName>
    </recommendedName>
</protein>
<reference evidence="3" key="2">
    <citation type="submission" date="2021-12" db="EMBL/GenBank/DDBJ databases">
        <title>Resequencing data analysis of finger millet.</title>
        <authorList>
            <person name="Hatakeyama M."/>
            <person name="Aluri S."/>
            <person name="Balachadran M.T."/>
            <person name="Sivarajan S.R."/>
            <person name="Poveda L."/>
            <person name="Shimizu-Inatsugi R."/>
            <person name="Schlapbach R."/>
            <person name="Sreeman S.M."/>
            <person name="Shimizu K.K."/>
        </authorList>
    </citation>
    <scope>NUCLEOTIDE SEQUENCE</scope>
</reference>
<sequence>MTVGPSHLVEALLRRRAHRRPEPTVHPAVIATVPDVLRHFLADNRVRFAGCGVAADCQKLRVQHGVDVASTMELRGVDESKEDMAARHLGLKRIEMMPEKVRTASKWDGATLSKMQIRYACTDAYLSRRLAVHLRDNGEKAA</sequence>
<dbReference type="SUPFAM" id="SSF53098">
    <property type="entry name" value="Ribonuclease H-like"/>
    <property type="match status" value="1"/>
</dbReference>
<dbReference type="GO" id="GO:0005634">
    <property type="term" value="C:nucleus"/>
    <property type="evidence" value="ECO:0007669"/>
    <property type="project" value="TreeGrafter"/>
</dbReference>
<dbReference type="AlphaFoldDB" id="A0AAV5FU92"/>
<evidence type="ECO:0008006" key="5">
    <source>
        <dbReference type="Google" id="ProtNLM"/>
    </source>
</evidence>
<evidence type="ECO:0000256" key="2">
    <source>
        <dbReference type="ARBA" id="ARBA00022801"/>
    </source>
</evidence>
<keyword evidence="4" id="KW-1185">Reference proteome</keyword>
<proteinExistence type="predicted"/>
<dbReference type="InterPro" id="IPR012337">
    <property type="entry name" value="RNaseH-like_sf"/>
</dbReference>
<reference evidence="3" key="1">
    <citation type="journal article" date="2018" name="DNA Res.">
        <title>Multiple hybrid de novo genome assembly of finger millet, an orphan allotetraploid crop.</title>
        <authorList>
            <person name="Hatakeyama M."/>
            <person name="Aluri S."/>
            <person name="Balachadran M.T."/>
            <person name="Sivarajan S.R."/>
            <person name="Patrignani A."/>
            <person name="Gruter S."/>
            <person name="Poveda L."/>
            <person name="Shimizu-Inatsugi R."/>
            <person name="Baeten J."/>
            <person name="Francoijs K.J."/>
            <person name="Nataraja K.N."/>
            <person name="Reddy Y.A.N."/>
            <person name="Phadnis S."/>
            <person name="Ravikumar R.L."/>
            <person name="Schlapbach R."/>
            <person name="Sreeman S.M."/>
            <person name="Shimizu K.K."/>
        </authorList>
    </citation>
    <scope>NUCLEOTIDE SEQUENCE</scope>
</reference>
<dbReference type="PANTHER" id="PTHR13620">
    <property type="entry name" value="3-5 EXONUCLEASE"/>
    <property type="match status" value="1"/>
</dbReference>
<dbReference type="Gene3D" id="3.30.420.10">
    <property type="entry name" value="Ribonuclease H-like superfamily/Ribonuclease H"/>
    <property type="match status" value="1"/>
</dbReference>
<evidence type="ECO:0000256" key="1">
    <source>
        <dbReference type="ARBA" id="ARBA00022722"/>
    </source>
</evidence>
<comment type="caution">
    <text evidence="3">The sequence shown here is derived from an EMBL/GenBank/DDBJ whole genome shotgun (WGS) entry which is preliminary data.</text>
</comment>